<reference evidence="2 3" key="1">
    <citation type="submission" date="2021-07" db="EMBL/GenBank/DDBJ databases">
        <title>Mesonia aestuariivivens sp. nov., isolated from a tidal flat.</title>
        <authorList>
            <person name="Kim Y.-O."/>
            <person name="Yoon J.-H."/>
        </authorList>
    </citation>
    <scope>NUCLEOTIDE SEQUENCE [LARGE SCALE GENOMIC DNA]</scope>
    <source>
        <strain evidence="2 3">JHPTF-M18</strain>
    </source>
</reference>
<comment type="caution">
    <text evidence="2">The sequence shown here is derived from an EMBL/GenBank/DDBJ whole genome shotgun (WGS) entry which is preliminary data.</text>
</comment>
<dbReference type="InterPro" id="IPR005618">
    <property type="entry name" value="OMPW"/>
</dbReference>
<organism evidence="2 3">
    <name type="scientific">Mesonia aestuariivivens</name>
    <dbReference type="NCBI Taxonomy" id="2796128"/>
    <lineage>
        <taxon>Bacteria</taxon>
        <taxon>Pseudomonadati</taxon>
        <taxon>Bacteroidota</taxon>
        <taxon>Flavobacteriia</taxon>
        <taxon>Flavobacteriales</taxon>
        <taxon>Flavobacteriaceae</taxon>
        <taxon>Mesonia</taxon>
    </lineage>
</organism>
<name>A0ABS6VX95_9FLAO</name>
<keyword evidence="1" id="KW-0732">Signal</keyword>
<dbReference type="EMBL" id="JAHWDF010000001">
    <property type="protein sequence ID" value="MBW2960211.1"/>
    <property type="molecule type" value="Genomic_DNA"/>
</dbReference>
<sequence>MRIFLFTVITALFFSFSAQAQEEQNTKDNPWQFRLRGVVVSPDEKASIDAIGGNADISTTLIPELDISYFFTENWALELILGTTKHDVKAVNTAVGDIDLGSAWLLPPTLTFQYHYTDLGNFKPYIGAGVNYTIFYSVDEGPVADDVDYDNSFAFAGQLGLDYMISEKWFINVDVKKLFLQTDATINATSALGATVGADVDINPWLFGVGFGVKL</sequence>
<dbReference type="PANTHER" id="PTHR36920">
    <property type="match status" value="1"/>
</dbReference>
<dbReference type="Proteomes" id="UP000719267">
    <property type="component" value="Unassembled WGS sequence"/>
</dbReference>
<proteinExistence type="predicted"/>
<feature type="signal peptide" evidence="1">
    <location>
        <begin position="1"/>
        <end position="20"/>
    </location>
</feature>
<evidence type="ECO:0000313" key="2">
    <source>
        <dbReference type="EMBL" id="MBW2960211.1"/>
    </source>
</evidence>
<dbReference type="Pfam" id="PF03922">
    <property type="entry name" value="OmpW"/>
    <property type="match status" value="1"/>
</dbReference>
<accession>A0ABS6VX95</accession>
<evidence type="ECO:0000313" key="3">
    <source>
        <dbReference type="Proteomes" id="UP000719267"/>
    </source>
</evidence>
<evidence type="ECO:0000256" key="1">
    <source>
        <dbReference type="SAM" id="SignalP"/>
    </source>
</evidence>
<dbReference type="RefSeq" id="WP_219038504.1">
    <property type="nucleotide sequence ID" value="NZ_JAHWDF010000001.1"/>
</dbReference>
<keyword evidence="3" id="KW-1185">Reference proteome</keyword>
<dbReference type="PANTHER" id="PTHR36920:SF1">
    <property type="entry name" value="OUTER MEMBRANE PROTEIN W"/>
    <property type="match status" value="1"/>
</dbReference>
<gene>
    <name evidence="2" type="ORF">KW502_00175</name>
</gene>
<feature type="chain" id="PRO_5047528231" evidence="1">
    <location>
        <begin position="21"/>
        <end position="215"/>
    </location>
</feature>
<protein>
    <submittedName>
        <fullName evidence="2">Outer membrane beta-barrel protein</fullName>
    </submittedName>
</protein>